<reference evidence="5" key="1">
    <citation type="submission" date="2018-05" db="EMBL/GenBank/DDBJ databases">
        <authorList>
            <person name="Lanie J.A."/>
            <person name="Ng W.-L."/>
            <person name="Kazmierczak K.M."/>
            <person name="Andrzejewski T.M."/>
            <person name="Davidsen T.M."/>
            <person name="Wayne K.J."/>
            <person name="Tettelin H."/>
            <person name="Glass J.I."/>
            <person name="Rusch D."/>
            <person name="Podicherti R."/>
            <person name="Tsui H.-C.T."/>
            <person name="Winkler M.E."/>
        </authorList>
    </citation>
    <scope>NUCLEOTIDE SEQUENCE</scope>
</reference>
<dbReference type="GO" id="GO:0016491">
    <property type="term" value="F:oxidoreductase activity"/>
    <property type="evidence" value="ECO:0007669"/>
    <property type="project" value="InterPro"/>
</dbReference>
<protein>
    <recommendedName>
        <fullName evidence="6">3-dehydroquinate synthase II</fullName>
    </recommendedName>
</protein>
<evidence type="ECO:0000256" key="2">
    <source>
        <dbReference type="ARBA" id="ARBA00023141"/>
    </source>
</evidence>
<dbReference type="Pfam" id="PF01959">
    <property type="entry name" value="DHQS"/>
    <property type="match status" value="1"/>
</dbReference>
<dbReference type="GO" id="GO:0003856">
    <property type="term" value="F:3-dehydroquinate synthase activity"/>
    <property type="evidence" value="ECO:0007669"/>
    <property type="project" value="InterPro"/>
</dbReference>
<dbReference type="InterPro" id="IPR030960">
    <property type="entry name" value="DHQS/DOIS_N"/>
</dbReference>
<dbReference type="EMBL" id="UINC01002474">
    <property type="protein sequence ID" value="SUZ97070.1"/>
    <property type="molecule type" value="Genomic_DNA"/>
</dbReference>
<evidence type="ECO:0000259" key="4">
    <source>
        <dbReference type="Pfam" id="PF26558"/>
    </source>
</evidence>
<dbReference type="AlphaFoldDB" id="A0A381RZ01"/>
<gene>
    <name evidence="5" type="ORF">METZ01_LOCUS49924</name>
</gene>
<dbReference type="GO" id="GO:0009073">
    <property type="term" value="P:aromatic amino acid family biosynthetic process"/>
    <property type="evidence" value="ECO:0007669"/>
    <property type="project" value="UniProtKB-KW"/>
</dbReference>
<evidence type="ECO:0000256" key="1">
    <source>
        <dbReference type="ARBA" id="ARBA00022605"/>
    </source>
</evidence>
<keyword evidence="2" id="KW-0057">Aromatic amino acid biosynthesis</keyword>
<organism evidence="5">
    <name type="scientific">marine metagenome</name>
    <dbReference type="NCBI Taxonomy" id="408172"/>
    <lineage>
        <taxon>unclassified sequences</taxon>
        <taxon>metagenomes</taxon>
        <taxon>ecological metagenomes</taxon>
    </lineage>
</organism>
<dbReference type="InterPro" id="IPR002812">
    <property type="entry name" value="DHQS"/>
</dbReference>
<keyword evidence="1" id="KW-0028">Amino-acid biosynthesis</keyword>
<dbReference type="Pfam" id="PF26558">
    <property type="entry name" value="DHQS_2nd"/>
    <property type="match status" value="1"/>
</dbReference>
<sequence length="311" mass="33042">MELWLDASIDGQNVANGSTRVWEGRAHDVAEVVLDDHRAQEEALSLIGMVPWVLVRCSDWTMIPLENLVAASRGSGTRIAVAITNEVDLAGAAFALEHGVDAILVTDDLWEAAREMAESRESSGDSSDSAPASVATAAITSIESGGVGERVCIDLIERLDDGEGIAIGSVAEALCLVHGETVPSDYVPTRPFRVNAGAVHSYALMADGSTRYLSELSAGEDVAIVSSDGSRRSATIGRLKIERRPFLLVRFLSGDSEGQIIAQQAETVRLVTPSGGQISITDAAAGDEISILCDRRMRHMGIALEGRMVEK</sequence>
<evidence type="ECO:0000259" key="3">
    <source>
        <dbReference type="Pfam" id="PF01959"/>
    </source>
</evidence>
<dbReference type="GO" id="GO:0008652">
    <property type="term" value="P:amino acid biosynthetic process"/>
    <property type="evidence" value="ECO:0007669"/>
    <property type="project" value="UniProtKB-KW"/>
</dbReference>
<feature type="domain" description="3-dehydroquinate synthase C-terminal" evidence="4">
    <location>
        <begin position="137"/>
        <end position="311"/>
    </location>
</feature>
<feature type="domain" description="3-dehydroquinate synthase N-terminal" evidence="3">
    <location>
        <begin position="19"/>
        <end position="118"/>
    </location>
</feature>
<proteinExistence type="predicted"/>
<accession>A0A381RZ01</accession>
<dbReference type="InterPro" id="IPR056179">
    <property type="entry name" value="DHQS_C"/>
</dbReference>
<dbReference type="PANTHER" id="PTHR33563">
    <property type="match status" value="1"/>
</dbReference>
<name>A0A381RZ01_9ZZZZ</name>
<evidence type="ECO:0008006" key="6">
    <source>
        <dbReference type="Google" id="ProtNLM"/>
    </source>
</evidence>
<dbReference type="PANTHER" id="PTHR33563:SF1">
    <property type="entry name" value="3-DEHYDROQUINATE SYNTHASE"/>
    <property type="match status" value="1"/>
</dbReference>
<evidence type="ECO:0000313" key="5">
    <source>
        <dbReference type="EMBL" id="SUZ97070.1"/>
    </source>
</evidence>